<reference evidence="1" key="1">
    <citation type="submission" date="2023-11" db="EMBL/GenBank/DDBJ databases">
        <authorList>
            <person name="Poullet M."/>
        </authorList>
    </citation>
    <scope>NUCLEOTIDE SEQUENCE</scope>
    <source>
        <strain evidence="1">E1834</strain>
    </source>
</reference>
<protein>
    <submittedName>
        <fullName evidence="1">Uncharacterized protein</fullName>
    </submittedName>
</protein>
<gene>
    <name evidence="1" type="ORF">MENTE1834_LOCUS32219</name>
</gene>
<proteinExistence type="predicted"/>
<name>A0ACB1A2X3_MELEN</name>
<organism evidence="1 2">
    <name type="scientific">Meloidogyne enterolobii</name>
    <name type="common">Root-knot nematode worm</name>
    <name type="synonym">Meloidogyne mayaguensis</name>
    <dbReference type="NCBI Taxonomy" id="390850"/>
    <lineage>
        <taxon>Eukaryota</taxon>
        <taxon>Metazoa</taxon>
        <taxon>Ecdysozoa</taxon>
        <taxon>Nematoda</taxon>
        <taxon>Chromadorea</taxon>
        <taxon>Rhabditida</taxon>
        <taxon>Tylenchina</taxon>
        <taxon>Tylenchomorpha</taxon>
        <taxon>Tylenchoidea</taxon>
        <taxon>Meloidogynidae</taxon>
        <taxon>Meloidogyninae</taxon>
        <taxon>Meloidogyne</taxon>
    </lineage>
</organism>
<evidence type="ECO:0000313" key="2">
    <source>
        <dbReference type="Proteomes" id="UP001497535"/>
    </source>
</evidence>
<evidence type="ECO:0000313" key="1">
    <source>
        <dbReference type="EMBL" id="CAK5084811.1"/>
    </source>
</evidence>
<dbReference type="EMBL" id="CAVMJV010000054">
    <property type="protein sequence ID" value="CAK5084811.1"/>
    <property type="molecule type" value="Genomic_DNA"/>
</dbReference>
<dbReference type="Proteomes" id="UP001497535">
    <property type="component" value="Unassembled WGS sequence"/>
</dbReference>
<accession>A0ACB1A2X3</accession>
<comment type="caution">
    <text evidence="1">The sequence shown here is derived from an EMBL/GenBank/DDBJ whole genome shotgun (WGS) entry which is preliminary data.</text>
</comment>
<keyword evidence="2" id="KW-1185">Reference proteome</keyword>
<sequence length="124" mass="14453">MHFIYSLAPSFGSILASPGYACLIICFFLLARFLKLTSFDEKPQISLRKKGRVKIKRKFSIDNNDSFDNFENFVNVDLAELLEQCSILKEMLGFLRIIIFYFKWVSGARTEEFSKKFPKLEFSV</sequence>